<dbReference type="Pfam" id="PF22706">
    <property type="entry name" value="Tex_central_region"/>
    <property type="match status" value="1"/>
</dbReference>
<dbReference type="GO" id="GO:0031491">
    <property type="term" value="F:nucleosome binding"/>
    <property type="evidence" value="ECO:0007669"/>
    <property type="project" value="EnsemblFungi"/>
</dbReference>
<dbReference type="GO" id="GO:0033554">
    <property type="term" value="P:cellular response to stress"/>
    <property type="evidence" value="ECO:0007669"/>
    <property type="project" value="EnsemblFungi"/>
</dbReference>
<evidence type="ECO:0000256" key="3">
    <source>
        <dbReference type="ARBA" id="ARBA00009253"/>
    </source>
</evidence>
<evidence type="ECO:0000313" key="13">
    <source>
        <dbReference type="Proteomes" id="UP000182444"/>
    </source>
</evidence>
<keyword evidence="7 8" id="KW-0539">Nucleus</keyword>
<proteinExistence type="inferred from homology"/>
<dbReference type="Gene3D" id="1.10.3500.10">
    <property type="entry name" value="Tex N-terminal region-like"/>
    <property type="match status" value="1"/>
</dbReference>
<feature type="compositionally biased region" description="Basic and acidic residues" evidence="9">
    <location>
        <begin position="132"/>
        <end position="144"/>
    </location>
</feature>
<organism evidence="11 13">
    <name type="scientific">Yarrowia lipolytica</name>
    <name type="common">Candida lipolytica</name>
    <dbReference type="NCBI Taxonomy" id="4952"/>
    <lineage>
        <taxon>Eukaryota</taxon>
        <taxon>Fungi</taxon>
        <taxon>Dikarya</taxon>
        <taxon>Ascomycota</taxon>
        <taxon>Saccharomycotina</taxon>
        <taxon>Dipodascomycetes</taxon>
        <taxon>Dipodascales</taxon>
        <taxon>Dipodascales incertae sedis</taxon>
        <taxon>Yarrowia</taxon>
    </lineage>
</organism>
<dbReference type="InterPro" id="IPR023323">
    <property type="entry name" value="Tex-like_dom_sf"/>
</dbReference>
<protein>
    <recommendedName>
        <fullName evidence="8">Transcription elongation factor Spt6</fullName>
    </recommendedName>
</protein>
<dbReference type="GO" id="GO:0042393">
    <property type="term" value="F:histone binding"/>
    <property type="evidence" value="ECO:0007669"/>
    <property type="project" value="EnsemblFungi"/>
</dbReference>
<dbReference type="InterPro" id="IPR035018">
    <property type="entry name" value="Spt6_SH2_C"/>
</dbReference>
<dbReference type="Gene3D" id="1.10.10.2740">
    <property type="entry name" value="Spt6, Death-like domain"/>
    <property type="match status" value="1"/>
</dbReference>
<dbReference type="InterPro" id="IPR012340">
    <property type="entry name" value="NA-bd_OB-fold"/>
</dbReference>
<reference evidence="11 13" key="1">
    <citation type="journal article" date="2016" name="PLoS ONE">
        <title>Sequence Assembly of Yarrowia lipolytica Strain W29/CLIB89 Shows Transposable Element Diversity.</title>
        <authorList>
            <person name="Magnan C."/>
            <person name="Yu J."/>
            <person name="Chang I."/>
            <person name="Jahn E."/>
            <person name="Kanomata Y."/>
            <person name="Wu J."/>
            <person name="Zeller M."/>
            <person name="Oakes M."/>
            <person name="Baldi P."/>
            <person name="Sandmeyer S."/>
        </authorList>
    </citation>
    <scope>NUCLEOTIDE SEQUENCE [LARGE SCALE GENOMIC DNA]</scope>
    <source>
        <strain evidence="11">CLIB89</strain>
        <strain evidence="13">CLIB89(W29)</strain>
    </source>
</reference>
<dbReference type="Gene3D" id="3.30.420.140">
    <property type="entry name" value="YqgF/RNase H-like domain"/>
    <property type="match status" value="1"/>
</dbReference>
<dbReference type="InterPro" id="IPR028088">
    <property type="entry name" value="Spt6_HTH_DNA-bd_dom"/>
</dbReference>
<dbReference type="InterPro" id="IPR023319">
    <property type="entry name" value="Tex-like_HTH_dom_sf"/>
</dbReference>
<dbReference type="InterPro" id="IPR010994">
    <property type="entry name" value="RuvA_2-like"/>
</dbReference>
<name>A0A1D8N609_YARLL</name>
<dbReference type="FunFam" id="3.30.505.10:FF:000056">
    <property type="entry name" value="Transcription elongation factor Spt6"/>
    <property type="match status" value="1"/>
</dbReference>
<keyword evidence="4" id="KW-0158">Chromosome</keyword>
<dbReference type="PIRSF" id="PIRSF036947">
    <property type="entry name" value="Spt6"/>
    <property type="match status" value="1"/>
</dbReference>
<dbReference type="KEGG" id="yli:2906845"/>
<dbReference type="InterPro" id="IPR042066">
    <property type="entry name" value="Spt6_death-like"/>
</dbReference>
<evidence type="ECO:0000313" key="14">
    <source>
        <dbReference type="Proteomes" id="UP000256601"/>
    </source>
</evidence>
<dbReference type="InterPro" id="IPR035420">
    <property type="entry name" value="Spt6_SH2"/>
</dbReference>
<feature type="compositionally biased region" description="Acidic residues" evidence="9">
    <location>
        <begin position="166"/>
        <end position="178"/>
    </location>
</feature>
<evidence type="ECO:0000313" key="12">
    <source>
        <dbReference type="EMBL" id="RDW25901.1"/>
    </source>
</evidence>
<feature type="compositionally biased region" description="Acidic residues" evidence="9">
    <location>
        <begin position="34"/>
        <end position="57"/>
    </location>
</feature>
<comment type="similarity">
    <text evidence="3 8">Belongs to the SPT6 family.</text>
</comment>
<dbReference type="InterPro" id="IPR012337">
    <property type="entry name" value="RNaseH-like_sf"/>
</dbReference>
<dbReference type="Pfam" id="PF14639">
    <property type="entry name" value="YqgF"/>
    <property type="match status" value="1"/>
</dbReference>
<comment type="function">
    <text evidence="8">Plays a role in maintenance of chromatin structure during RNA polymerase II transcription elongation thereby repressing transcription initiation from cryptic promoters. Mediates the reassembly of nucleosomes onto the promoters of at least a selected set of genes during repression; the nucleosome reassembly is essential for transcriptional repression.</text>
</comment>
<feature type="compositionally biased region" description="Basic residues" evidence="9">
    <location>
        <begin position="79"/>
        <end position="88"/>
    </location>
</feature>
<keyword evidence="5" id="KW-0727">SH2 domain</keyword>
<dbReference type="GO" id="GO:0003677">
    <property type="term" value="F:DNA binding"/>
    <property type="evidence" value="ECO:0007669"/>
    <property type="project" value="InterPro"/>
</dbReference>
<dbReference type="GO" id="GO:0031440">
    <property type="term" value="P:regulation of mRNA 3'-end processing"/>
    <property type="evidence" value="ECO:0007669"/>
    <property type="project" value="EnsemblFungi"/>
</dbReference>
<feature type="region of interest" description="Disordered" evidence="9">
    <location>
        <begin position="1"/>
        <end position="203"/>
    </location>
</feature>
<dbReference type="CDD" id="cd09918">
    <property type="entry name" value="SH2_Nterm_SPT6_like"/>
    <property type="match status" value="1"/>
</dbReference>
<dbReference type="Pfam" id="PF14632">
    <property type="entry name" value="SPT6_acidic"/>
    <property type="match status" value="1"/>
</dbReference>
<evidence type="ECO:0000256" key="4">
    <source>
        <dbReference type="ARBA" id="ARBA00022454"/>
    </source>
</evidence>
<gene>
    <name evidence="12" type="ORF">B0I71DRAFT_131741</name>
    <name evidence="11" type="ORF">YALI1_B02091g</name>
</gene>
<dbReference type="Gene3D" id="2.40.50.140">
    <property type="entry name" value="Nucleic acid-binding proteins"/>
    <property type="match status" value="1"/>
</dbReference>
<dbReference type="InterPro" id="IPR049540">
    <property type="entry name" value="Spt6-like_S1"/>
</dbReference>
<dbReference type="InterPro" id="IPR036860">
    <property type="entry name" value="SH2_dom_sf"/>
</dbReference>
<dbReference type="InterPro" id="IPR028231">
    <property type="entry name" value="Spt6_YqgF"/>
</dbReference>
<dbReference type="GO" id="GO:0008023">
    <property type="term" value="C:transcription elongation factor complex"/>
    <property type="evidence" value="ECO:0007669"/>
    <property type="project" value="TreeGrafter"/>
</dbReference>
<dbReference type="Pfam" id="PF14633">
    <property type="entry name" value="SH2_2"/>
    <property type="match status" value="1"/>
</dbReference>
<dbReference type="GO" id="GO:0032968">
    <property type="term" value="P:positive regulation of transcription elongation by RNA polymerase II"/>
    <property type="evidence" value="ECO:0007669"/>
    <property type="project" value="EnsemblFungi"/>
</dbReference>
<comment type="subcellular location">
    <subcellularLocation>
        <location evidence="2">Chromosome</location>
    </subcellularLocation>
    <subcellularLocation>
        <location evidence="1 8">Nucleus</location>
    </subcellularLocation>
</comment>
<dbReference type="Proteomes" id="UP000256601">
    <property type="component" value="Unassembled WGS sequence"/>
</dbReference>
<dbReference type="Pfam" id="PF14641">
    <property type="entry name" value="HTH_44"/>
    <property type="match status" value="1"/>
</dbReference>
<accession>A0A1D8N609</accession>
<dbReference type="GO" id="GO:0001073">
    <property type="term" value="F:transcription antitermination factor activity, DNA binding"/>
    <property type="evidence" value="ECO:0007669"/>
    <property type="project" value="EnsemblFungi"/>
</dbReference>
<dbReference type="SUPFAM" id="SSF158832">
    <property type="entry name" value="Tex N-terminal region-like"/>
    <property type="match status" value="1"/>
</dbReference>
<dbReference type="GeneID" id="2906845"/>
<evidence type="ECO:0000313" key="11">
    <source>
        <dbReference type="EMBL" id="AOW01065.1"/>
    </source>
</evidence>
<feature type="region of interest" description="Disordered" evidence="9">
    <location>
        <begin position="231"/>
        <end position="260"/>
    </location>
</feature>
<dbReference type="InterPro" id="IPR055179">
    <property type="entry name" value="Tex-like_central_region"/>
</dbReference>
<evidence type="ECO:0000256" key="6">
    <source>
        <dbReference type="ARBA" id="ARBA00023163"/>
    </source>
</evidence>
<evidence type="ECO:0000256" key="8">
    <source>
        <dbReference type="PIRNR" id="PIRNR036947"/>
    </source>
</evidence>
<dbReference type="GO" id="GO:0000082">
    <property type="term" value="P:G1/S transition of mitotic cell cycle"/>
    <property type="evidence" value="ECO:0007669"/>
    <property type="project" value="EnsemblFungi"/>
</dbReference>
<evidence type="ECO:0000256" key="1">
    <source>
        <dbReference type="ARBA" id="ARBA00004123"/>
    </source>
</evidence>
<dbReference type="VEuPathDB" id="FungiDB:YALI1_B02091g"/>
<dbReference type="InterPro" id="IPR028083">
    <property type="entry name" value="Spt6_acidic_N_dom"/>
</dbReference>
<dbReference type="SUPFAM" id="SSF53098">
    <property type="entry name" value="Ribonuclease H-like"/>
    <property type="match status" value="1"/>
</dbReference>
<feature type="compositionally biased region" description="Basic and acidic residues" evidence="9">
    <location>
        <begin position="179"/>
        <end position="191"/>
    </location>
</feature>
<dbReference type="InterPro" id="IPR037027">
    <property type="entry name" value="YqgF/RNaseH-like_dom_sf"/>
</dbReference>
<dbReference type="EMBL" id="CP017554">
    <property type="protein sequence ID" value="AOW01065.1"/>
    <property type="molecule type" value="Genomic_DNA"/>
</dbReference>
<sequence>MSSPASASDVDSVKVKMDEDEIDVRDDDRHENGEDNDNDNEEMDDSSEEEDDDDEEEIARVRQGFIVDDDEEEEEVDKPRRKLKKRRRVIPEDTDDKPPTPAENDHLDEDDLDLLMENTGAPRERHFKRLKRAGDDDSSDRQKGLADMFSDEEEQPAPVEQRNEFDDFIEDDEFSEDDAPTRGRESQRESRATGAPAAFLSKDVGIDDDKLNEIYEVFGDGEEYAWALDAEEDRERAQEEYEDEGRAGPELRDVFEPSELRERLLTDEDNDIRARDEPERYQLLRQSIDKYDLSDEDFSKECEWVASRLKTMKQEHVPPHLDSEYETAVSKVLEFIAKENLEVPFIWHHRRDFLTHVSKHEKFKAKVEDDEYEPTLEAPVASTTEETKEIEYTTVELLSLDDLWMIVQLDLDYHGIVEKQQQLERLRTQAGVSKTGNHSFINDFANSASLQDTQDAIEYVQFRFSGELGDLQSGSSKRHSRYARYDRIRASKLYGLVRQFGISSDEFAENLETSTRINYTEDNARAPADLATDYLNDSSLVLSDAASALESATQMFAMELAFDPRVRRYVRQQFAQLAKIDVYATEAGSSQIDEAHPAYEFKYSRNLSFEELRKSPKLYLQMLQAEAKGLVNVRVSYPDFKTKFIDLLLSKLQSDGVSDIASQWNTQRRAVVRIAMKTLVPMVTRSIKEELRNDCERQLFFELRRMFGRKLNQAPFKPRNYEKGTVPRVLALSAGQADFRRDAVVGVFVDEEGRVAERAKLGAPQTQEFTNALSEMVKRRTPDLIAFSGQTVQSHRLKSVIEEVVRTQGLEAEGEPLEVRWVQDEVACLFRNSAGALVEFADSPPLERYCVALARYVQSPLLEYLSLGKEIKAIPMVDFQSLISEDRFYEAVDSTFVDYVNLVGVDINEAIRDAYVARMLPYIAGLGPRKASGLTHKIQSRGYLGTRLDLITEKLCGKNVFMNVASFLRLPYDKRSVRHEETELLDATRIHIEDYELAKKMAADALELDEEDLLEFESEGGVIAQLMKEGAEKLNELILEGYAEELEQKLGKKKRYTLEMIRRELINHYEELREPLHVLTDLEVFTMLTGETEKSLHPGSVVAVQIRRISDRYLAVRLSCGIQGNVTQDRITDQRGVHPSALFHHQQTIRAVVMEVSYSNFSAELSCLHRDISDAQKRARQVKRPRDQWDFEAEAADKSAQEVRREVEQRKTRVIKHPLFKLFSGSDAEKFLSTLPRGELVIRPSSRGTDHIAVTWKVGDGIYQHIDVVELGKENEYALGKTLMVGTSKYSDLDELIAMHVKSMARKVDELCHSDKYSADSIAETEQSMDSYLRGGSKRAVYRFVLSSKKAGYFHLLVKTDQKSPMLDWPVKVIPGGYQLGGEKYPDVMKLCNGFKTLFKSKTQRR</sequence>
<dbReference type="InterPro" id="IPR035019">
    <property type="entry name" value="Spt6_SH2_N"/>
</dbReference>
<dbReference type="FunFam" id="1.10.10.2740:FF:000002">
    <property type="entry name" value="Transcription elongation factor Spt6"/>
    <property type="match status" value="1"/>
</dbReference>
<dbReference type="GO" id="GO:0005721">
    <property type="term" value="C:pericentric heterochromatin"/>
    <property type="evidence" value="ECO:0007669"/>
    <property type="project" value="EnsemblFungi"/>
</dbReference>
<evidence type="ECO:0000256" key="9">
    <source>
        <dbReference type="SAM" id="MobiDB-lite"/>
    </source>
</evidence>
<evidence type="ECO:0000256" key="5">
    <source>
        <dbReference type="ARBA" id="ARBA00022999"/>
    </source>
</evidence>
<dbReference type="Gene3D" id="3.30.505.10">
    <property type="entry name" value="SH2 domain"/>
    <property type="match status" value="2"/>
</dbReference>
<dbReference type="GO" id="GO:0006334">
    <property type="term" value="P:nucleosome assembly"/>
    <property type="evidence" value="ECO:0007669"/>
    <property type="project" value="EnsemblFungi"/>
</dbReference>
<dbReference type="CDD" id="cd09928">
    <property type="entry name" value="SH2_Cterm_SPT6_like"/>
    <property type="match status" value="1"/>
</dbReference>
<feature type="compositionally biased region" description="Acidic residues" evidence="9">
    <location>
        <begin position="67"/>
        <end position="76"/>
    </location>
</feature>
<dbReference type="GO" id="GO:0140673">
    <property type="term" value="P:transcription elongation-coupled chromatin remodeling"/>
    <property type="evidence" value="ECO:0007669"/>
    <property type="project" value="EnsemblFungi"/>
</dbReference>
<evidence type="ECO:0000259" key="10">
    <source>
        <dbReference type="PROSITE" id="PS50126"/>
    </source>
</evidence>
<dbReference type="Gene3D" id="1.10.10.650">
    <property type="entry name" value="RuvA domain 2-like"/>
    <property type="match status" value="1"/>
</dbReference>
<feature type="compositionally biased region" description="Low complexity" evidence="9">
    <location>
        <begin position="1"/>
        <end position="10"/>
    </location>
</feature>
<dbReference type="SUPFAM" id="SSF47781">
    <property type="entry name" value="RuvA domain 2-like"/>
    <property type="match status" value="2"/>
</dbReference>
<feature type="compositionally biased region" description="Basic and acidic residues" evidence="9">
    <location>
        <begin position="233"/>
        <end position="260"/>
    </location>
</feature>
<dbReference type="InterPro" id="IPR032706">
    <property type="entry name" value="Spt6_HHH"/>
</dbReference>
<dbReference type="PROSITE" id="PS50126">
    <property type="entry name" value="S1"/>
    <property type="match status" value="1"/>
</dbReference>
<dbReference type="GO" id="GO:0016973">
    <property type="term" value="P:poly(A)+ mRNA export from nucleus"/>
    <property type="evidence" value="ECO:0007669"/>
    <property type="project" value="EnsemblFungi"/>
</dbReference>
<dbReference type="Gene3D" id="1.10.150.850">
    <property type="entry name" value="Spt6, helix-hairpin-helix domain"/>
    <property type="match status" value="1"/>
</dbReference>
<dbReference type="EMBL" id="KZ857335">
    <property type="protein sequence ID" value="RDW25901.1"/>
    <property type="molecule type" value="Genomic_DNA"/>
</dbReference>
<dbReference type="Pfam" id="PF21710">
    <property type="entry name" value="Spt6_S1"/>
    <property type="match status" value="1"/>
</dbReference>
<dbReference type="SUPFAM" id="SSF55550">
    <property type="entry name" value="SH2 domain"/>
    <property type="match status" value="1"/>
</dbReference>
<feature type="domain" description="S1 motif" evidence="10">
    <location>
        <begin position="1099"/>
        <end position="1168"/>
    </location>
</feature>
<keyword evidence="6 8" id="KW-0804">Transcription</keyword>
<dbReference type="OMA" id="GYFYLCF"/>
<dbReference type="VEuPathDB" id="FungiDB:YALI0_B01224g"/>
<dbReference type="PANTHER" id="PTHR10145">
    <property type="entry name" value="TRANSCRIPTION ELONGATION FACTOR SPT6"/>
    <property type="match status" value="1"/>
</dbReference>
<evidence type="ECO:0000256" key="7">
    <source>
        <dbReference type="ARBA" id="ARBA00023242"/>
    </source>
</evidence>
<dbReference type="Proteomes" id="UP000182444">
    <property type="component" value="Chromosome 1B"/>
</dbReference>
<dbReference type="GO" id="GO:0000122">
    <property type="term" value="P:negative regulation of transcription by RNA polymerase II"/>
    <property type="evidence" value="ECO:0007669"/>
    <property type="project" value="EnsemblFungi"/>
</dbReference>
<evidence type="ECO:0000256" key="2">
    <source>
        <dbReference type="ARBA" id="ARBA00004286"/>
    </source>
</evidence>
<dbReference type="eggNOG" id="KOG1856">
    <property type="taxonomic scope" value="Eukaryota"/>
</dbReference>
<dbReference type="Pfam" id="PF14635">
    <property type="entry name" value="HHH_7"/>
    <property type="match status" value="1"/>
</dbReference>
<dbReference type="GO" id="GO:0000791">
    <property type="term" value="C:euchromatin"/>
    <property type="evidence" value="ECO:0007669"/>
    <property type="project" value="EnsemblFungi"/>
</dbReference>
<dbReference type="SUPFAM" id="SSF50249">
    <property type="entry name" value="Nucleic acid-binding proteins"/>
    <property type="match status" value="1"/>
</dbReference>
<dbReference type="InterPro" id="IPR003029">
    <property type="entry name" value="S1_domain"/>
</dbReference>
<reference evidence="12 14" key="2">
    <citation type="submission" date="2018-07" db="EMBL/GenBank/DDBJ databases">
        <title>Draft Genome Assemblies for Five Robust Yarrowia lipolytica Strains Exhibiting High Lipid Production and Pentose Sugar Utilization and Sugar Alcohol Secretion from Undetoxified Lignocellulosic Biomass Hydrolysates.</title>
        <authorList>
            <consortium name="DOE Joint Genome Institute"/>
            <person name="Walker C."/>
            <person name="Ryu S."/>
            <person name="Na H."/>
            <person name="Zane M."/>
            <person name="LaButti K."/>
            <person name="Lipzen A."/>
            <person name="Haridas S."/>
            <person name="Barry K."/>
            <person name="Grigoriev I.V."/>
            <person name="Quarterman J."/>
            <person name="Slininger P."/>
            <person name="Dien B."/>
            <person name="Trinh C.T."/>
        </authorList>
    </citation>
    <scope>NUCLEOTIDE SEQUENCE [LARGE SCALE GENOMIC DNA]</scope>
    <source>
        <strain evidence="12 14">YB392</strain>
    </source>
</reference>
<dbReference type="InterPro" id="IPR017072">
    <property type="entry name" value="TF_Spt6"/>
</dbReference>
<dbReference type="PANTHER" id="PTHR10145:SF6">
    <property type="entry name" value="TRANSCRIPTION ELONGATION FACTOR SPT6"/>
    <property type="match status" value="1"/>
</dbReference>